<reference evidence="4 5" key="1">
    <citation type="submission" date="2018-02" db="EMBL/GenBank/DDBJ databases">
        <title>The genomes of Aspergillus section Nigri reveals drivers in fungal speciation.</title>
        <authorList>
            <consortium name="DOE Joint Genome Institute"/>
            <person name="Vesth T.C."/>
            <person name="Nybo J."/>
            <person name="Theobald S."/>
            <person name="Brandl J."/>
            <person name="Frisvad J.C."/>
            <person name="Nielsen K.F."/>
            <person name="Lyhne E.K."/>
            <person name="Kogle M.E."/>
            <person name="Kuo A."/>
            <person name="Riley R."/>
            <person name="Clum A."/>
            <person name="Nolan M."/>
            <person name="Lipzen A."/>
            <person name="Salamov A."/>
            <person name="Henrissat B."/>
            <person name="Wiebenga A."/>
            <person name="De vries R.P."/>
            <person name="Grigoriev I.V."/>
            <person name="Mortensen U.H."/>
            <person name="Andersen M.R."/>
            <person name="Baker S.E."/>
        </authorList>
    </citation>
    <scope>NUCLEOTIDE SEQUENCE [LARGE SCALE GENOMIC DNA]</scope>
    <source>
        <strain evidence="4 5">CBS 313.89</strain>
    </source>
</reference>
<dbReference type="GeneID" id="63859506"/>
<proteinExistence type="inferred from homology"/>
<gene>
    <name evidence="4" type="ORF">BO72DRAFT_401093</name>
</gene>
<evidence type="ECO:0000313" key="4">
    <source>
        <dbReference type="EMBL" id="RAK78979.1"/>
    </source>
</evidence>
<dbReference type="RefSeq" id="XP_040802989.1">
    <property type="nucleotide sequence ID" value="XM_040942173.1"/>
</dbReference>
<dbReference type="PANTHER" id="PTHR47990">
    <property type="entry name" value="2-OXOGLUTARATE (2OG) AND FE(II)-DEPENDENT OXYGENASE SUPERFAMILY PROTEIN-RELATED"/>
    <property type="match status" value="1"/>
</dbReference>
<sequence length="350" mass="39155">MSTTIPTIDLSPYLTTSDSNDPKKATVIAAIREACKTTGFFRITHHGVSPLLQSDLLTAAKHFFALPLATKRRYIDTIARKGYEEIGSQMLQQGTRPDIKECYFVGAEPAMPKEPPYRPFEYPNIWPDASVLPEAVFKEPILKYHGAICELARTIMEILVKGLEDDFPGLRSEKLLQDFCQEPCASLRLLRYPGPSAGGNGSMEKGKGQNIWVHRGEIVAGAHTDFGGITLLLQDGNEGLQVLNRQGRNGDQGREGGQEAEAWVDVPSTPDAYVVNIGDMFERWTGGRYRSTVHRVVNVCGRERYSVPFFYDGNLDFTVRPLDKDASLKEDGREVTVRGYLMKKFEEIYL</sequence>
<protein>
    <submittedName>
        <fullName evidence="4">Clavaminate synthase-like protein</fullName>
    </submittedName>
</protein>
<dbReference type="InterPro" id="IPR005123">
    <property type="entry name" value="Oxoglu/Fe-dep_dioxygenase_dom"/>
</dbReference>
<organism evidence="4 5">
    <name type="scientific">Aspergillus fijiensis CBS 313.89</name>
    <dbReference type="NCBI Taxonomy" id="1448319"/>
    <lineage>
        <taxon>Eukaryota</taxon>
        <taxon>Fungi</taxon>
        <taxon>Dikarya</taxon>
        <taxon>Ascomycota</taxon>
        <taxon>Pezizomycotina</taxon>
        <taxon>Eurotiomycetes</taxon>
        <taxon>Eurotiomycetidae</taxon>
        <taxon>Eurotiales</taxon>
        <taxon>Aspergillaceae</taxon>
        <taxon>Aspergillus</taxon>
    </lineage>
</organism>
<keyword evidence="5" id="KW-1185">Reference proteome</keyword>
<keyword evidence="2" id="KW-0479">Metal-binding</keyword>
<comment type="similarity">
    <text evidence="1 2">Belongs to the iron/ascorbate-dependent oxidoreductase family.</text>
</comment>
<dbReference type="Gene3D" id="2.60.120.330">
    <property type="entry name" value="B-lactam Antibiotic, Isopenicillin N Synthase, Chain"/>
    <property type="match status" value="1"/>
</dbReference>
<dbReference type="OrthoDB" id="288590at2759"/>
<dbReference type="InterPro" id="IPR027443">
    <property type="entry name" value="IPNS-like_sf"/>
</dbReference>
<dbReference type="GO" id="GO:0044283">
    <property type="term" value="P:small molecule biosynthetic process"/>
    <property type="evidence" value="ECO:0007669"/>
    <property type="project" value="UniProtKB-ARBA"/>
</dbReference>
<dbReference type="Proteomes" id="UP000249789">
    <property type="component" value="Unassembled WGS sequence"/>
</dbReference>
<dbReference type="SUPFAM" id="SSF51197">
    <property type="entry name" value="Clavaminate synthase-like"/>
    <property type="match status" value="1"/>
</dbReference>
<keyword evidence="2" id="KW-0408">Iron</keyword>
<keyword evidence="2" id="KW-0560">Oxidoreductase</keyword>
<dbReference type="InterPro" id="IPR026992">
    <property type="entry name" value="DIOX_N"/>
</dbReference>
<dbReference type="VEuPathDB" id="FungiDB:BO72DRAFT_401093"/>
<dbReference type="InterPro" id="IPR044861">
    <property type="entry name" value="IPNS-like_FE2OG_OXY"/>
</dbReference>
<dbReference type="GO" id="GO:0016491">
    <property type="term" value="F:oxidoreductase activity"/>
    <property type="evidence" value="ECO:0007669"/>
    <property type="project" value="UniProtKB-KW"/>
</dbReference>
<accession>A0A8G1W3D6</accession>
<feature type="domain" description="Fe2OG dioxygenase" evidence="3">
    <location>
        <begin position="183"/>
        <end position="313"/>
    </location>
</feature>
<dbReference type="Pfam" id="PF03171">
    <property type="entry name" value="2OG-FeII_Oxy"/>
    <property type="match status" value="1"/>
</dbReference>
<dbReference type="PROSITE" id="PS51471">
    <property type="entry name" value="FE2OG_OXY"/>
    <property type="match status" value="1"/>
</dbReference>
<evidence type="ECO:0000313" key="5">
    <source>
        <dbReference type="Proteomes" id="UP000249789"/>
    </source>
</evidence>
<dbReference type="InterPro" id="IPR050231">
    <property type="entry name" value="Iron_ascorbate_oxido_reductase"/>
</dbReference>
<name>A0A8G1W3D6_9EURO</name>
<evidence type="ECO:0000259" key="3">
    <source>
        <dbReference type="PROSITE" id="PS51471"/>
    </source>
</evidence>
<evidence type="ECO:0000256" key="2">
    <source>
        <dbReference type="RuleBase" id="RU003682"/>
    </source>
</evidence>
<dbReference type="AlphaFoldDB" id="A0A8G1W3D6"/>
<dbReference type="PRINTS" id="PR00682">
    <property type="entry name" value="IPNSYNTHASE"/>
</dbReference>
<dbReference type="Pfam" id="PF14226">
    <property type="entry name" value="DIOX_N"/>
    <property type="match status" value="1"/>
</dbReference>
<dbReference type="GO" id="GO:0046872">
    <property type="term" value="F:metal ion binding"/>
    <property type="evidence" value="ECO:0007669"/>
    <property type="project" value="UniProtKB-KW"/>
</dbReference>
<evidence type="ECO:0000256" key="1">
    <source>
        <dbReference type="ARBA" id="ARBA00008056"/>
    </source>
</evidence>
<dbReference type="EMBL" id="KZ824635">
    <property type="protein sequence ID" value="RAK78979.1"/>
    <property type="molecule type" value="Genomic_DNA"/>
</dbReference>